<gene>
    <name evidence="1" type="ORF">H1S01_13680</name>
</gene>
<sequence>MVRIFIPAGAVINLLNLIEVSSPSGICLVVRIPILGGNSTVSSVLDSIRQAGGTVEFMTE</sequence>
<dbReference type="Proteomes" id="UP000617402">
    <property type="component" value="Unassembled WGS sequence"/>
</dbReference>
<reference evidence="1 2" key="1">
    <citation type="submission" date="2020-07" db="EMBL/GenBank/DDBJ databases">
        <title>Draft whole-genome sequence of Heliobacterium chlorum DSM 3682, type strain.</title>
        <authorList>
            <person name="Kyndt J.A."/>
            <person name="Meyer T.E."/>
            <person name="Imhoff J.F."/>
        </authorList>
    </citation>
    <scope>NUCLEOTIDE SEQUENCE [LARGE SCALE GENOMIC DNA]</scope>
    <source>
        <strain evidence="1 2">DSM 3682</strain>
    </source>
</reference>
<evidence type="ECO:0000313" key="2">
    <source>
        <dbReference type="Proteomes" id="UP000617402"/>
    </source>
</evidence>
<keyword evidence="2" id="KW-1185">Reference proteome</keyword>
<accession>A0ABR7T4G0</accession>
<name>A0ABR7T4G0_HELCL</name>
<organism evidence="1 2">
    <name type="scientific">Heliobacterium chlorum</name>
    <dbReference type="NCBI Taxonomy" id="2698"/>
    <lineage>
        <taxon>Bacteria</taxon>
        <taxon>Bacillati</taxon>
        <taxon>Bacillota</taxon>
        <taxon>Clostridia</taxon>
        <taxon>Eubacteriales</taxon>
        <taxon>Heliobacteriaceae</taxon>
        <taxon>Heliobacterium</taxon>
    </lineage>
</organism>
<comment type="caution">
    <text evidence="1">The sequence shown here is derived from an EMBL/GenBank/DDBJ whole genome shotgun (WGS) entry which is preliminary data.</text>
</comment>
<evidence type="ECO:0000313" key="1">
    <source>
        <dbReference type="EMBL" id="MBC9785551.1"/>
    </source>
</evidence>
<protein>
    <submittedName>
        <fullName evidence="1">Uncharacterized protein</fullName>
    </submittedName>
</protein>
<proteinExistence type="predicted"/>
<dbReference type="EMBL" id="JACVHF010000015">
    <property type="protein sequence ID" value="MBC9785551.1"/>
    <property type="molecule type" value="Genomic_DNA"/>
</dbReference>